<keyword evidence="5" id="KW-1185">Reference proteome</keyword>
<dbReference type="Proteomes" id="UP000507245">
    <property type="component" value="Unassembled WGS sequence"/>
</dbReference>
<evidence type="ECO:0000313" key="2">
    <source>
        <dbReference type="EMBL" id="CAB4263821.1"/>
    </source>
</evidence>
<protein>
    <submittedName>
        <fullName evidence="2">Uncharacterized protein</fullName>
    </submittedName>
</protein>
<gene>
    <name evidence="2" type="ORF">CURHAP_LOCUS4973</name>
    <name evidence="3" type="ORF">ORAREDHAP_LOCUS4995</name>
</gene>
<feature type="region of interest" description="Disordered" evidence="1">
    <location>
        <begin position="47"/>
        <end position="69"/>
    </location>
</feature>
<dbReference type="Proteomes" id="UP000507222">
    <property type="component" value="Unassembled WGS sequence"/>
</dbReference>
<dbReference type="AlphaFoldDB" id="A0A6J5TIR0"/>
<evidence type="ECO:0000313" key="3">
    <source>
        <dbReference type="EMBL" id="CAB4294409.1"/>
    </source>
</evidence>
<reference evidence="5" key="1">
    <citation type="journal article" date="2020" name="Genome Biol.">
        <title>Gamete binning: chromosome-level and haplotype-resolved genome assembly enabled by high-throughput single-cell sequencing of gamete genomes.</title>
        <authorList>
            <person name="Campoy J.A."/>
            <person name="Sun H."/>
            <person name="Goel M."/>
            <person name="Jiao W.-B."/>
            <person name="Folz-Donahue K."/>
            <person name="Wang N."/>
            <person name="Rubio M."/>
            <person name="Liu C."/>
            <person name="Kukat C."/>
            <person name="Ruiz D."/>
            <person name="Huettel B."/>
            <person name="Schneeberger K."/>
        </authorList>
    </citation>
    <scope>NUCLEOTIDE SEQUENCE [LARGE SCALE GENOMIC DNA]</scope>
    <source>
        <strain evidence="5">cv. Rojo Pasion</strain>
    </source>
</reference>
<proteinExistence type="predicted"/>
<sequence length="69" mass="7782">MGVWRMDGVICGSVNPRMCFLQCGWENDGSLEDGWSDLWKYEFEDGEGSEKSELSMVRESPGASLLLYP</sequence>
<organism evidence="2 4">
    <name type="scientific">Prunus armeniaca</name>
    <name type="common">Apricot</name>
    <name type="synonym">Armeniaca vulgaris</name>
    <dbReference type="NCBI Taxonomy" id="36596"/>
    <lineage>
        <taxon>Eukaryota</taxon>
        <taxon>Viridiplantae</taxon>
        <taxon>Streptophyta</taxon>
        <taxon>Embryophyta</taxon>
        <taxon>Tracheophyta</taxon>
        <taxon>Spermatophyta</taxon>
        <taxon>Magnoliopsida</taxon>
        <taxon>eudicotyledons</taxon>
        <taxon>Gunneridae</taxon>
        <taxon>Pentapetalae</taxon>
        <taxon>rosids</taxon>
        <taxon>fabids</taxon>
        <taxon>Rosales</taxon>
        <taxon>Rosaceae</taxon>
        <taxon>Amygdaloideae</taxon>
        <taxon>Amygdaleae</taxon>
        <taxon>Prunus</taxon>
    </lineage>
</organism>
<dbReference type="EMBL" id="CAEKKB010000001">
    <property type="protein sequence ID" value="CAB4294409.1"/>
    <property type="molecule type" value="Genomic_DNA"/>
</dbReference>
<dbReference type="EMBL" id="CAEKDK010000001">
    <property type="protein sequence ID" value="CAB4263821.1"/>
    <property type="molecule type" value="Genomic_DNA"/>
</dbReference>
<evidence type="ECO:0000256" key="1">
    <source>
        <dbReference type="SAM" id="MobiDB-lite"/>
    </source>
</evidence>
<name>A0A6J5TIR0_PRUAR</name>
<evidence type="ECO:0000313" key="4">
    <source>
        <dbReference type="Proteomes" id="UP000507222"/>
    </source>
</evidence>
<evidence type="ECO:0000313" key="5">
    <source>
        <dbReference type="Proteomes" id="UP000507245"/>
    </source>
</evidence>
<accession>A0A6J5TIR0</accession>
<reference evidence="2 4" key="2">
    <citation type="submission" date="2020-05" db="EMBL/GenBank/DDBJ databases">
        <authorList>
            <person name="Campoy J."/>
            <person name="Schneeberger K."/>
            <person name="Spophaly S."/>
        </authorList>
    </citation>
    <scope>NUCLEOTIDE SEQUENCE [LARGE SCALE GENOMIC DNA]</scope>
    <source>
        <strain evidence="2">PruArmRojPasFocal</strain>
    </source>
</reference>